<name>A0A6J6MID9_9ZZZZ</name>
<dbReference type="SUPFAM" id="SSF53850">
    <property type="entry name" value="Periplasmic binding protein-like II"/>
    <property type="match status" value="1"/>
</dbReference>
<evidence type="ECO:0000313" key="6">
    <source>
        <dbReference type="EMBL" id="CAB4990589.1"/>
    </source>
</evidence>
<dbReference type="EMBL" id="CAEZWU010000143">
    <property type="protein sequence ID" value="CAB4673877.1"/>
    <property type="molecule type" value="Genomic_DNA"/>
</dbReference>
<evidence type="ECO:0000313" key="5">
    <source>
        <dbReference type="EMBL" id="CAB4798715.1"/>
    </source>
</evidence>
<reference evidence="4" key="1">
    <citation type="submission" date="2020-05" db="EMBL/GenBank/DDBJ databases">
        <authorList>
            <person name="Chiriac C."/>
            <person name="Salcher M."/>
            <person name="Ghai R."/>
            <person name="Kavagutti S V."/>
        </authorList>
    </citation>
    <scope>NUCLEOTIDE SEQUENCE</scope>
</reference>
<dbReference type="Pfam" id="PF04069">
    <property type="entry name" value="OpuAC"/>
    <property type="match status" value="1"/>
</dbReference>
<evidence type="ECO:0000313" key="4">
    <source>
        <dbReference type="EMBL" id="CAB4673877.1"/>
    </source>
</evidence>
<accession>A0A6J6MID9</accession>
<dbReference type="GO" id="GO:0022857">
    <property type="term" value="F:transmembrane transporter activity"/>
    <property type="evidence" value="ECO:0007669"/>
    <property type="project" value="InterPro"/>
</dbReference>
<dbReference type="EMBL" id="CAEZSE010000010">
    <property type="protein sequence ID" value="CAB4530051.1"/>
    <property type="molecule type" value="Genomic_DNA"/>
</dbReference>
<dbReference type="EMBL" id="CAEZUN010000155">
    <property type="protein sequence ID" value="CAB4609017.1"/>
    <property type="molecule type" value="Genomic_DNA"/>
</dbReference>
<dbReference type="GO" id="GO:0043190">
    <property type="term" value="C:ATP-binding cassette (ABC) transporter complex"/>
    <property type="evidence" value="ECO:0007669"/>
    <property type="project" value="InterPro"/>
</dbReference>
<evidence type="ECO:0000313" key="2">
    <source>
        <dbReference type="EMBL" id="CAB4530051.1"/>
    </source>
</evidence>
<feature type="domain" description="ABC-type glycine betaine transport system substrate-binding" evidence="1">
    <location>
        <begin position="55"/>
        <end position="324"/>
    </location>
</feature>
<evidence type="ECO:0000259" key="1">
    <source>
        <dbReference type="Pfam" id="PF04069"/>
    </source>
</evidence>
<dbReference type="PROSITE" id="PS51257">
    <property type="entry name" value="PROKAR_LIPOPROTEIN"/>
    <property type="match status" value="1"/>
</dbReference>
<evidence type="ECO:0000313" key="3">
    <source>
        <dbReference type="EMBL" id="CAB4609017.1"/>
    </source>
</evidence>
<protein>
    <submittedName>
        <fullName evidence="4">Unannotated protein</fullName>
    </submittedName>
</protein>
<dbReference type="EMBL" id="CAFBQV010000051">
    <property type="protein sequence ID" value="CAB5062434.1"/>
    <property type="molecule type" value="Genomic_DNA"/>
</dbReference>
<dbReference type="InterPro" id="IPR007210">
    <property type="entry name" value="ABC_Gly_betaine_transp_sub-bd"/>
</dbReference>
<dbReference type="AlphaFoldDB" id="A0A6J6MID9"/>
<dbReference type="EMBL" id="CAFAAP010000045">
    <property type="protein sequence ID" value="CAB4798715.1"/>
    <property type="molecule type" value="Genomic_DNA"/>
</dbReference>
<dbReference type="Gene3D" id="3.40.190.100">
    <property type="entry name" value="Glycine betaine-binding periplasmic protein, domain 2"/>
    <property type="match status" value="1"/>
</dbReference>
<dbReference type="EMBL" id="CAFBOV010000027">
    <property type="protein sequence ID" value="CAB4990589.1"/>
    <property type="molecule type" value="Genomic_DNA"/>
</dbReference>
<organism evidence="4">
    <name type="scientific">freshwater metagenome</name>
    <dbReference type="NCBI Taxonomy" id="449393"/>
    <lineage>
        <taxon>unclassified sequences</taxon>
        <taxon>metagenomes</taxon>
        <taxon>ecological metagenomes</taxon>
    </lineage>
</organism>
<evidence type="ECO:0000313" key="7">
    <source>
        <dbReference type="EMBL" id="CAB5062434.1"/>
    </source>
</evidence>
<proteinExistence type="predicted"/>
<dbReference type="Gene3D" id="3.40.190.10">
    <property type="entry name" value="Periplasmic binding protein-like II"/>
    <property type="match status" value="1"/>
</dbReference>
<sequence length="335" mass="35726">MGLQNKKFTVGLFAVGALLFAACGGSDSATEAVSEDTTAAAAEATAGPACAGTETIKIARNNWTASAIEVEIVKQLIEKNLCNPVEIVDIDENAMIPGMSTGDIDANVEVWPSGFTAEEQAFIDDGSVVNMGELGAIGKIGWFVTPNALEQFPQLSTWEGLKDPAVAKAFATAATGSKGRMLAMDPSFSGYEEQLVKNLKLDFKVQYSGSEAATQAEIIALTEAKKPVIMYYWMPSAAVGKYGLINIVLPKATVDCAAEADKCDGDYPEDVLFKVASAKLEAKDANVFKFFKNYKMTTDDQLATLPAVEIDSRPAAEVAAEWIAANEAVWSAWFK</sequence>
<gene>
    <name evidence="2" type="ORF">UFOPK1353_00118</name>
    <name evidence="3" type="ORF">UFOPK1826_01144</name>
    <name evidence="4" type="ORF">UFOPK2292_00953</name>
    <name evidence="5" type="ORF">UFOPK3026_00428</name>
    <name evidence="6" type="ORF">UFOPK4020_00230</name>
    <name evidence="7" type="ORF">UFOPK4345_00449</name>
</gene>